<dbReference type="InterPro" id="IPR026040">
    <property type="entry name" value="HyI-like"/>
</dbReference>
<dbReference type="InterPro" id="IPR036237">
    <property type="entry name" value="Xyl_isomerase-like_sf"/>
</dbReference>
<accession>A0A1I6H0D7</accession>
<gene>
    <name evidence="5" type="ORF">SAMN04488073_1908</name>
</gene>
<reference evidence="6" key="1">
    <citation type="submission" date="2016-10" db="EMBL/GenBank/DDBJ databases">
        <authorList>
            <person name="Varghese N."/>
            <person name="Submissions S."/>
        </authorList>
    </citation>
    <scope>NUCLEOTIDE SEQUENCE [LARGE SCALE GENOMIC DNA]</scope>
    <source>
        <strain evidence="6">CGMCC 1.6294</strain>
    </source>
</reference>
<dbReference type="Proteomes" id="UP000199290">
    <property type="component" value="Unassembled WGS sequence"/>
</dbReference>
<dbReference type="Gene3D" id="3.20.20.150">
    <property type="entry name" value="Divalent-metal-dependent TIM barrel enzymes"/>
    <property type="match status" value="1"/>
</dbReference>
<dbReference type="InterPro" id="IPR013022">
    <property type="entry name" value="Xyl_isomerase-like_TIM-brl"/>
</dbReference>
<evidence type="ECO:0000259" key="4">
    <source>
        <dbReference type="Pfam" id="PF01261"/>
    </source>
</evidence>
<feature type="domain" description="Xylose isomerase-like TIM barrel" evidence="4">
    <location>
        <begin position="21"/>
        <end position="255"/>
    </location>
</feature>
<dbReference type="PANTHER" id="PTHR43489">
    <property type="entry name" value="ISOMERASE"/>
    <property type="match status" value="1"/>
</dbReference>
<keyword evidence="5" id="KW-0670">Pyruvate</keyword>
<dbReference type="NCBIfam" id="NF043033">
    <property type="entry name" value="OxoTetrIsom"/>
    <property type="match status" value="1"/>
</dbReference>
<dbReference type="FunFam" id="3.20.20.150:FF:000007">
    <property type="entry name" value="Hydroxypyruvate isomerase"/>
    <property type="match status" value="1"/>
</dbReference>
<feature type="active site" description="Proton donor/acceptor" evidence="3">
    <location>
        <position position="241"/>
    </location>
</feature>
<dbReference type="OrthoDB" id="9786584at2"/>
<dbReference type="PANTHER" id="PTHR43489:SF13">
    <property type="entry name" value="HYDROXYPYRUVATE ISOMERASE"/>
    <property type="match status" value="1"/>
</dbReference>
<evidence type="ECO:0000313" key="5">
    <source>
        <dbReference type="EMBL" id="SFR47882.1"/>
    </source>
</evidence>
<evidence type="ECO:0000256" key="3">
    <source>
        <dbReference type="PIRSR" id="PIRSR006241-50"/>
    </source>
</evidence>
<dbReference type="STRING" id="375760.SAMN04488073_1908"/>
<dbReference type="InterPro" id="IPR017643">
    <property type="entry name" value="Hydroxypyruvate_isomerase"/>
</dbReference>
<proteinExistence type="inferred from homology"/>
<name>A0A1I6H0D7_9GAMM</name>
<sequence>MPRFAANLSMLFTEVDFLERFALARDAGFEGVEYLFPYAYPPEQLSGLLREHGLTQVLFNLPPGDWDAGERGIACLPDRVEEFRAGVDQAIEYARALDCRQLNCLAGLKPADVSEELAWQTLVENVSWASSKLAEQGITLCLEAINSRVDMPGFVLDTSGKVLALIEQVDADNVRLQYDLYHMQIMEGDLVRTLECLLPWIGHIQFADNPGRHEPGTGEINFLNVFEAIDRLGYEGWVSAEYRPSGRTADSLDWFAGGHRPSP</sequence>
<dbReference type="PIRSF" id="PIRSF006241">
    <property type="entry name" value="HyI"/>
    <property type="match status" value="1"/>
</dbReference>
<dbReference type="RefSeq" id="WP_091988784.1">
    <property type="nucleotide sequence ID" value="NZ_FOYV01000001.1"/>
</dbReference>
<protein>
    <submittedName>
        <fullName evidence="5">Hydroxypyruvate isomerase</fullName>
    </submittedName>
</protein>
<comment type="similarity">
    <text evidence="2">Belongs to the hyi family.</text>
</comment>
<feature type="active site" description="Proton donor/acceptor" evidence="3">
    <location>
        <position position="143"/>
    </location>
</feature>
<evidence type="ECO:0000256" key="2">
    <source>
        <dbReference type="PIRNR" id="PIRNR006241"/>
    </source>
</evidence>
<evidence type="ECO:0000256" key="1">
    <source>
        <dbReference type="ARBA" id="ARBA00023235"/>
    </source>
</evidence>
<keyword evidence="6" id="KW-1185">Reference proteome</keyword>
<dbReference type="Pfam" id="PF01261">
    <property type="entry name" value="AP_endonuc_2"/>
    <property type="match status" value="1"/>
</dbReference>
<dbReference type="NCBIfam" id="TIGR03234">
    <property type="entry name" value="OH-pyruv-isom"/>
    <property type="match status" value="1"/>
</dbReference>
<organism evidence="5 6">
    <name type="scientific">Marinobacter gudaonensis</name>
    <dbReference type="NCBI Taxonomy" id="375760"/>
    <lineage>
        <taxon>Bacteria</taxon>
        <taxon>Pseudomonadati</taxon>
        <taxon>Pseudomonadota</taxon>
        <taxon>Gammaproteobacteria</taxon>
        <taxon>Pseudomonadales</taxon>
        <taxon>Marinobacteraceae</taxon>
        <taxon>Marinobacter</taxon>
    </lineage>
</organism>
<dbReference type="GO" id="GO:0046487">
    <property type="term" value="P:glyoxylate metabolic process"/>
    <property type="evidence" value="ECO:0007669"/>
    <property type="project" value="TreeGrafter"/>
</dbReference>
<dbReference type="EMBL" id="FOYV01000001">
    <property type="protein sequence ID" value="SFR47882.1"/>
    <property type="molecule type" value="Genomic_DNA"/>
</dbReference>
<dbReference type="AlphaFoldDB" id="A0A1I6H0D7"/>
<dbReference type="InterPro" id="IPR050417">
    <property type="entry name" value="Sugar_Epim/Isomerase"/>
</dbReference>
<dbReference type="GO" id="GO:0008903">
    <property type="term" value="F:hydroxypyruvate isomerase activity"/>
    <property type="evidence" value="ECO:0007669"/>
    <property type="project" value="TreeGrafter"/>
</dbReference>
<dbReference type="SUPFAM" id="SSF51658">
    <property type="entry name" value="Xylose isomerase-like"/>
    <property type="match status" value="1"/>
</dbReference>
<keyword evidence="1 2" id="KW-0413">Isomerase</keyword>
<evidence type="ECO:0000313" key="6">
    <source>
        <dbReference type="Proteomes" id="UP000199290"/>
    </source>
</evidence>
<dbReference type="InterPro" id="IPR053398">
    <property type="entry name" value="HPT_OtnI_isomerases"/>
</dbReference>